<accession>A0AAV0Y7B8</accession>
<reference evidence="1 2" key="1">
    <citation type="submission" date="2023-01" db="EMBL/GenBank/DDBJ databases">
        <authorList>
            <person name="Whitehead M."/>
        </authorList>
    </citation>
    <scope>NUCLEOTIDE SEQUENCE [LARGE SCALE GENOMIC DNA]</scope>
</reference>
<keyword evidence="2" id="KW-1185">Reference proteome</keyword>
<organism evidence="1 2">
    <name type="scientific">Macrosiphum euphorbiae</name>
    <name type="common">potato aphid</name>
    <dbReference type="NCBI Taxonomy" id="13131"/>
    <lineage>
        <taxon>Eukaryota</taxon>
        <taxon>Metazoa</taxon>
        <taxon>Ecdysozoa</taxon>
        <taxon>Arthropoda</taxon>
        <taxon>Hexapoda</taxon>
        <taxon>Insecta</taxon>
        <taxon>Pterygota</taxon>
        <taxon>Neoptera</taxon>
        <taxon>Paraneoptera</taxon>
        <taxon>Hemiptera</taxon>
        <taxon>Sternorrhyncha</taxon>
        <taxon>Aphidomorpha</taxon>
        <taxon>Aphidoidea</taxon>
        <taxon>Aphididae</taxon>
        <taxon>Macrosiphini</taxon>
        <taxon>Macrosiphum</taxon>
    </lineage>
</organism>
<dbReference type="AlphaFoldDB" id="A0AAV0Y7B8"/>
<proteinExistence type="predicted"/>
<dbReference type="Proteomes" id="UP001160148">
    <property type="component" value="Unassembled WGS sequence"/>
</dbReference>
<dbReference type="EMBL" id="CARXXK010001583">
    <property type="protein sequence ID" value="CAI6376829.1"/>
    <property type="molecule type" value="Genomic_DNA"/>
</dbReference>
<evidence type="ECO:0000313" key="1">
    <source>
        <dbReference type="EMBL" id="CAI6376829.1"/>
    </source>
</evidence>
<evidence type="ECO:0000313" key="2">
    <source>
        <dbReference type="Proteomes" id="UP001160148"/>
    </source>
</evidence>
<name>A0AAV0Y7B8_9HEMI</name>
<sequence>MKRITLDYFFKPQEKKSNIYVEIEDIENAPGNTSIIDEKDFETCVDDISLFSNTAKTLTDEEKIKVKCNKAFSKIRQGGYCKYCVTFAKYGGIGNQPLGQLVVNPFKNYKDDFRVHAKKKYHIDAVLDAEHFLDVYEKRKVPILQQIDNDR</sequence>
<protein>
    <submittedName>
        <fullName evidence="1">Uncharacterized protein</fullName>
    </submittedName>
</protein>
<gene>
    <name evidence="1" type="ORF">MEUPH1_LOCUS30162</name>
</gene>
<comment type="caution">
    <text evidence="1">The sequence shown here is derived from an EMBL/GenBank/DDBJ whole genome shotgun (WGS) entry which is preliminary data.</text>
</comment>